<dbReference type="InterPro" id="IPR029069">
    <property type="entry name" value="HotDog_dom_sf"/>
</dbReference>
<evidence type="ECO:0000256" key="8">
    <source>
        <dbReference type="ARBA" id="ARBA00023098"/>
    </source>
</evidence>
<dbReference type="GO" id="GO:0016020">
    <property type="term" value="C:membrane"/>
    <property type="evidence" value="ECO:0007669"/>
    <property type="project" value="GOC"/>
</dbReference>
<sequence>MAVLMDRAQIMELIPHRDPFLLIDEINEMEPGVRCVATKHMTPEEFWFKGHFPGMPVTPGVLLVEMMAQAGAVAMLALPRNKGKIGMFSGIDKAKFRRQVVPGDTLRLEVSIVKNLGRIGVGEGTAYVGDEVAASAQIKFVLVPPVEQE</sequence>
<dbReference type="FunFam" id="3.10.129.10:FF:000001">
    <property type="entry name" value="3-hydroxyacyl-[acyl-carrier-protein] dehydratase FabZ"/>
    <property type="match status" value="1"/>
</dbReference>
<dbReference type="Gene3D" id="3.10.129.10">
    <property type="entry name" value="Hotdog Thioesterase"/>
    <property type="match status" value="1"/>
</dbReference>
<reference evidence="11" key="2">
    <citation type="submission" date="2010-03" db="EMBL/GenBank/DDBJ databases">
        <authorList>
            <person name="Pajon A."/>
        </authorList>
    </citation>
    <scope>NUCLEOTIDE SEQUENCE</scope>
    <source>
        <strain evidence="11">Type strain: 18P13</strain>
    </source>
</reference>
<evidence type="ECO:0000256" key="9">
    <source>
        <dbReference type="ARBA" id="ARBA00023239"/>
    </source>
</evidence>
<evidence type="ECO:0000256" key="1">
    <source>
        <dbReference type="ARBA" id="ARBA00001055"/>
    </source>
</evidence>
<dbReference type="SUPFAM" id="SSF54637">
    <property type="entry name" value="Thioesterase/thiol ester dehydrase-isomerase"/>
    <property type="match status" value="1"/>
</dbReference>
<dbReference type="GO" id="GO:0019171">
    <property type="term" value="F:(3R)-hydroxyacyl-[acyl-carrier-protein] dehydratase activity"/>
    <property type="evidence" value="ECO:0007669"/>
    <property type="project" value="UniProtKB-EC"/>
</dbReference>
<comment type="catalytic activity">
    <reaction evidence="1">
        <text>a (3R)-hydroxyacyl-[ACP] = a (2E)-enoyl-[ACP] + H2O</text>
        <dbReference type="Rhea" id="RHEA:13097"/>
        <dbReference type="Rhea" id="RHEA-COMP:9925"/>
        <dbReference type="Rhea" id="RHEA-COMP:9945"/>
        <dbReference type="ChEBI" id="CHEBI:15377"/>
        <dbReference type="ChEBI" id="CHEBI:78784"/>
        <dbReference type="ChEBI" id="CHEBI:78827"/>
        <dbReference type="EC" id="4.2.1.59"/>
    </reaction>
</comment>
<dbReference type="InterPro" id="IPR013114">
    <property type="entry name" value="FabA_FabZ"/>
</dbReference>
<evidence type="ECO:0000256" key="5">
    <source>
        <dbReference type="ARBA" id="ARBA00022490"/>
    </source>
</evidence>
<name>D4LFF1_RUMC1</name>
<evidence type="ECO:0000313" key="12">
    <source>
        <dbReference type="Proteomes" id="UP000007054"/>
    </source>
</evidence>
<keyword evidence="9 11" id="KW-0456">Lyase</keyword>
<evidence type="ECO:0000313" key="11">
    <source>
        <dbReference type="EMBL" id="CBL18346.1"/>
    </source>
</evidence>
<dbReference type="GO" id="GO:0005737">
    <property type="term" value="C:cytoplasm"/>
    <property type="evidence" value="ECO:0007669"/>
    <property type="project" value="UniProtKB-SubCell"/>
</dbReference>
<protein>
    <recommendedName>
        <fullName evidence="4">3-hydroxyacyl-[acyl-carrier-protein] dehydratase</fullName>
        <ecNumber evidence="4">4.2.1.59</ecNumber>
    </recommendedName>
</protein>
<dbReference type="KEGG" id="rch:RUM_23540"/>
<keyword evidence="5" id="KW-0963">Cytoplasm</keyword>
<organism evidence="11 12">
    <name type="scientific">Ruminococcus champanellensis (strain DSM 18848 / JCM 17042 / KCTC 15320 / 18P13)</name>
    <dbReference type="NCBI Taxonomy" id="213810"/>
    <lineage>
        <taxon>Bacteria</taxon>
        <taxon>Bacillati</taxon>
        <taxon>Bacillota</taxon>
        <taxon>Clostridia</taxon>
        <taxon>Eubacteriales</taxon>
        <taxon>Oscillospiraceae</taxon>
        <taxon>Ruminococcus</taxon>
    </lineage>
</organism>
<dbReference type="HOGENOM" id="CLU_078912_3_0_9"/>
<dbReference type="PANTHER" id="PTHR30272:SF1">
    <property type="entry name" value="3-HYDROXYACYL-[ACYL-CARRIER-PROTEIN] DEHYDRATASE"/>
    <property type="match status" value="1"/>
</dbReference>
<dbReference type="EC" id="4.2.1.59" evidence="4"/>
<evidence type="ECO:0000256" key="7">
    <source>
        <dbReference type="ARBA" id="ARBA00022556"/>
    </source>
</evidence>
<dbReference type="GO" id="GO:0009245">
    <property type="term" value="P:lipid A biosynthetic process"/>
    <property type="evidence" value="ECO:0007669"/>
    <property type="project" value="UniProtKB-KW"/>
</dbReference>
<dbReference type="EMBL" id="FP929052">
    <property type="protein sequence ID" value="CBL18346.1"/>
    <property type="molecule type" value="Genomic_DNA"/>
</dbReference>
<evidence type="ECO:0000256" key="2">
    <source>
        <dbReference type="ARBA" id="ARBA00004496"/>
    </source>
</evidence>
<evidence type="ECO:0000256" key="3">
    <source>
        <dbReference type="ARBA" id="ARBA00009174"/>
    </source>
</evidence>
<keyword evidence="8" id="KW-0443">Lipid metabolism</keyword>
<dbReference type="AlphaFoldDB" id="D4LFF1"/>
<comment type="function">
    <text evidence="10">Involved in unsaturated fatty acids biosynthesis. Catalyzes the dehydration of short chain beta-hydroxyacyl-ACPs and long chain saturated and unsaturated beta-hydroxyacyl-ACPs.</text>
</comment>
<dbReference type="OrthoDB" id="9772788at2"/>
<comment type="similarity">
    <text evidence="3">Belongs to the thioester dehydratase family. FabZ subfamily.</text>
</comment>
<dbReference type="STRING" id="213810.RUM_23540"/>
<dbReference type="RefSeq" id="WP_015559252.1">
    <property type="nucleotide sequence ID" value="NC_021039.1"/>
</dbReference>
<dbReference type="NCBIfam" id="NF000582">
    <property type="entry name" value="PRK00006.1"/>
    <property type="match status" value="1"/>
</dbReference>
<dbReference type="PATRIC" id="fig|213810.4.peg.2245"/>
<comment type="subcellular location">
    <subcellularLocation>
        <location evidence="2">Cytoplasm</location>
    </subcellularLocation>
</comment>
<dbReference type="PANTHER" id="PTHR30272">
    <property type="entry name" value="3-HYDROXYACYL-[ACYL-CARRIER-PROTEIN] DEHYDRATASE"/>
    <property type="match status" value="1"/>
</dbReference>
<evidence type="ECO:0000256" key="10">
    <source>
        <dbReference type="ARBA" id="ARBA00025049"/>
    </source>
</evidence>
<gene>
    <name evidence="11" type="ordered locus">RUM_23540</name>
</gene>
<dbReference type="Proteomes" id="UP000007054">
    <property type="component" value="Chromosome"/>
</dbReference>
<dbReference type="GeneID" id="83157220"/>
<evidence type="ECO:0000256" key="6">
    <source>
        <dbReference type="ARBA" id="ARBA00022516"/>
    </source>
</evidence>
<accession>D4LFF1</accession>
<evidence type="ECO:0000256" key="4">
    <source>
        <dbReference type="ARBA" id="ARBA00013167"/>
    </source>
</evidence>
<dbReference type="Pfam" id="PF07977">
    <property type="entry name" value="FabA"/>
    <property type="match status" value="1"/>
</dbReference>
<dbReference type="CDD" id="cd01288">
    <property type="entry name" value="FabZ"/>
    <property type="match status" value="1"/>
</dbReference>
<keyword evidence="6" id="KW-0444">Lipid biosynthesis</keyword>
<reference evidence="11" key="1">
    <citation type="submission" date="2010-03" db="EMBL/GenBank/DDBJ databases">
        <title>The genome sequence of Ruminococcus sp. 18P13.</title>
        <authorList>
            <consortium name="metaHIT consortium -- http://www.metahit.eu/"/>
            <person name="Pajon A."/>
            <person name="Turner K."/>
            <person name="Parkhill J."/>
            <person name="Bernalier A."/>
        </authorList>
    </citation>
    <scope>NUCLEOTIDE SEQUENCE [LARGE SCALE GENOMIC DNA]</scope>
    <source>
        <strain evidence="11">Type strain: 18P13</strain>
    </source>
</reference>
<proteinExistence type="inferred from homology"/>
<keyword evidence="12" id="KW-1185">Reference proteome</keyword>
<keyword evidence="7" id="KW-0441">Lipid A biosynthesis</keyword>